<dbReference type="PANTHER" id="PTHR41773:SF1">
    <property type="entry name" value="RELA_SPOT DOMAIN-CONTAINING PROTEIN"/>
    <property type="match status" value="1"/>
</dbReference>
<gene>
    <name evidence="3" type="primary">ywaC_2</name>
    <name evidence="3" type="ORF">NCTC13163_01467</name>
</gene>
<evidence type="ECO:0000313" key="3">
    <source>
        <dbReference type="EMBL" id="STO08100.1"/>
    </source>
</evidence>
<dbReference type="SUPFAM" id="SSF81301">
    <property type="entry name" value="Nucleotidyltransferase"/>
    <property type="match status" value="1"/>
</dbReference>
<reference evidence="3 4" key="1">
    <citation type="submission" date="2018-06" db="EMBL/GenBank/DDBJ databases">
        <authorList>
            <consortium name="Pathogen Informatics"/>
            <person name="Doyle S."/>
        </authorList>
    </citation>
    <scope>NUCLEOTIDE SEQUENCE [LARGE SCALE GENOMIC DNA]</scope>
    <source>
        <strain evidence="3 4">NCTC13163</strain>
    </source>
</reference>
<dbReference type="GO" id="GO:0015970">
    <property type="term" value="P:guanosine tetraphosphate biosynthetic process"/>
    <property type="evidence" value="ECO:0007669"/>
    <property type="project" value="UniProtKB-UniPathway"/>
</dbReference>
<evidence type="ECO:0000259" key="2">
    <source>
        <dbReference type="SMART" id="SM00954"/>
    </source>
</evidence>
<dbReference type="GO" id="GO:0008728">
    <property type="term" value="F:GTP diphosphokinase activity"/>
    <property type="evidence" value="ECO:0007669"/>
    <property type="project" value="UniProtKB-EC"/>
</dbReference>
<organism evidence="3 4">
    <name type="scientific">Exiguobacterium aurantiacum</name>
    <dbReference type="NCBI Taxonomy" id="33987"/>
    <lineage>
        <taxon>Bacteria</taxon>
        <taxon>Bacillati</taxon>
        <taxon>Bacillota</taxon>
        <taxon>Bacilli</taxon>
        <taxon>Bacillales</taxon>
        <taxon>Bacillales Family XII. Incertae Sedis</taxon>
        <taxon>Exiguobacterium</taxon>
    </lineage>
</organism>
<dbReference type="PANTHER" id="PTHR41773">
    <property type="entry name" value="GTP PYROPHOSPHATASE-RELATED"/>
    <property type="match status" value="1"/>
</dbReference>
<dbReference type="Gene3D" id="1.10.287.860">
    <property type="entry name" value="Nucleotidyltransferase"/>
    <property type="match status" value="1"/>
</dbReference>
<dbReference type="Gene3D" id="3.30.460.10">
    <property type="entry name" value="Beta Polymerase, domain 2"/>
    <property type="match status" value="1"/>
</dbReference>
<dbReference type="EC" id="2.7.6.5" evidence="3"/>
<keyword evidence="3" id="KW-0808">Transferase</keyword>
<dbReference type="AlphaFoldDB" id="A0A377FTF7"/>
<dbReference type="InterPro" id="IPR007685">
    <property type="entry name" value="RelA_SpoT"/>
</dbReference>
<dbReference type="STRING" id="1397694.GCA_000702585_01966"/>
<comment type="pathway">
    <text evidence="1">Purine metabolism; ppGpp biosynthesis; ppGpp from GTP: step 1/2.</text>
</comment>
<dbReference type="EMBL" id="UGGP01000001">
    <property type="protein sequence ID" value="STO08100.1"/>
    <property type="molecule type" value="Genomic_DNA"/>
</dbReference>
<dbReference type="InterPro" id="IPR043519">
    <property type="entry name" value="NT_sf"/>
</dbReference>
<accession>A0A377FTF7</accession>
<evidence type="ECO:0000256" key="1">
    <source>
        <dbReference type="ARBA" id="ARBA00004976"/>
    </source>
</evidence>
<sequence>MPTQDMNAIMLDYLNEKEDYEAFAAKLKQLLSELLDDAGIQFHSIVARAKEAESLYAKLSRKPYQYRSLRDVQDLAGIRIVTYFHDDVRAVAQILEEEFRIDREQSIDKSTLLDPNEFGYLSVHYVVGLNEKRLALGEYRRYEEKEAEIQVRSILQHAWAEIEHDLGYKNPNAVPPEIKRSFSRVAGLLEIADSEFVNIRKQLRTFEQETVERIVETPEEVTITRDNLNYYIANDITVEKLDNAIFQSDWLLETDLSTIIELTRMFHYAEIRTFQDLSDTLEHYFKQAVNCATLLPSSLLPRQGMGVVYAVLAKLLAEGDDQQIEFFFRRFYPDLKHYDEIIQQLRVREEPT</sequence>
<dbReference type="RefSeq" id="WP_024371930.1">
    <property type="nucleotide sequence ID" value="NZ_UGGP01000001.1"/>
</dbReference>
<dbReference type="GO" id="GO:0016301">
    <property type="term" value="F:kinase activity"/>
    <property type="evidence" value="ECO:0007669"/>
    <property type="project" value="UniProtKB-KW"/>
</dbReference>
<evidence type="ECO:0000313" key="4">
    <source>
        <dbReference type="Proteomes" id="UP000254060"/>
    </source>
</evidence>
<dbReference type="UniPathway" id="UPA00908">
    <property type="reaction ID" value="UER00884"/>
</dbReference>
<dbReference type="Proteomes" id="UP000254060">
    <property type="component" value="Unassembled WGS sequence"/>
</dbReference>
<keyword evidence="3" id="KW-0418">Kinase</keyword>
<feature type="domain" description="RelA/SpoT" evidence="2">
    <location>
        <begin position="47"/>
        <end position="174"/>
    </location>
</feature>
<dbReference type="SMART" id="SM00954">
    <property type="entry name" value="RelA_SpoT"/>
    <property type="match status" value="1"/>
</dbReference>
<name>A0A377FTF7_9BACL</name>
<proteinExistence type="predicted"/>
<protein>
    <submittedName>
        <fullName evidence="3">GTP pyrophosphokinase ywaC</fullName>
        <ecNumber evidence="3">2.7.6.5</ecNumber>
    </submittedName>
</protein>
<dbReference type="CDD" id="cd05399">
    <property type="entry name" value="NT_Rel-Spo_like"/>
    <property type="match status" value="1"/>
</dbReference>
<dbReference type="Pfam" id="PF04607">
    <property type="entry name" value="RelA_SpoT"/>
    <property type="match status" value="1"/>
</dbReference>